<evidence type="ECO:0000256" key="1">
    <source>
        <dbReference type="SAM" id="MobiDB-lite"/>
    </source>
</evidence>
<organism evidence="2 3">
    <name type="scientific">Cytospora chrysosperma</name>
    <name type="common">Cytospora canker fungus</name>
    <name type="synonym">Sphaeria chrysosperma</name>
    <dbReference type="NCBI Taxonomy" id="252740"/>
    <lineage>
        <taxon>Eukaryota</taxon>
        <taxon>Fungi</taxon>
        <taxon>Dikarya</taxon>
        <taxon>Ascomycota</taxon>
        <taxon>Pezizomycotina</taxon>
        <taxon>Sordariomycetes</taxon>
        <taxon>Sordariomycetidae</taxon>
        <taxon>Diaporthales</taxon>
        <taxon>Cytosporaceae</taxon>
        <taxon>Cytospora</taxon>
    </lineage>
</organism>
<dbReference type="AlphaFoldDB" id="A0A423VHN2"/>
<evidence type="ECO:0000313" key="3">
    <source>
        <dbReference type="Proteomes" id="UP000284375"/>
    </source>
</evidence>
<comment type="caution">
    <text evidence="2">The sequence shown here is derived from an EMBL/GenBank/DDBJ whole genome shotgun (WGS) entry which is preliminary data.</text>
</comment>
<dbReference type="EMBL" id="LJZO01000049">
    <property type="protein sequence ID" value="ROV90545.1"/>
    <property type="molecule type" value="Genomic_DNA"/>
</dbReference>
<evidence type="ECO:0000313" key="2">
    <source>
        <dbReference type="EMBL" id="ROV90545.1"/>
    </source>
</evidence>
<accession>A0A423VHN2</accession>
<protein>
    <submittedName>
        <fullName evidence="2">Uncharacterized protein</fullName>
    </submittedName>
</protein>
<proteinExistence type="predicted"/>
<reference evidence="2 3" key="1">
    <citation type="submission" date="2015-09" db="EMBL/GenBank/DDBJ databases">
        <title>Host preference determinants of Valsa canker pathogens revealed by comparative genomics.</title>
        <authorList>
            <person name="Yin Z."/>
            <person name="Huang L."/>
        </authorList>
    </citation>
    <scope>NUCLEOTIDE SEQUENCE [LARGE SCALE GENOMIC DNA]</scope>
    <source>
        <strain evidence="2 3">YSFL</strain>
    </source>
</reference>
<dbReference type="Proteomes" id="UP000284375">
    <property type="component" value="Unassembled WGS sequence"/>
</dbReference>
<keyword evidence="3" id="KW-1185">Reference proteome</keyword>
<gene>
    <name evidence="2" type="ORF">VSDG_07408</name>
</gene>
<feature type="region of interest" description="Disordered" evidence="1">
    <location>
        <begin position="232"/>
        <end position="293"/>
    </location>
</feature>
<sequence length="293" mass="32110">MSQMPPYVHVDGQYVNAEPTHPPRPEPTVFKDSADFFPVGPRTAECDGVEYRVEEVSTCLFEQPLSVNSSIYEGYDTGVTWIHADLMKRIMQGVRRSEAGHGFWRVDQTLVTDRAGYVEICEFGNLIFEIHIPANLQGRCFSFDIGTKDVVFVLTSIWREMRDYYREPGPEGKYSILKPPFLGSLICKGRYDQGAEAPAPAQGELSLYWRVKELKEASDQGDQAGLEQQDEYKGAAGNDGSGGQYEEAMGSGSAGGGAFAVGQGQNLGVSGWLSGLDTGHHDISSSRSRHPGA</sequence>
<name>A0A423VHN2_CYTCH</name>
<dbReference type="OrthoDB" id="10557000at2759"/>